<evidence type="ECO:0000313" key="3">
    <source>
        <dbReference type="Proteomes" id="UP000324800"/>
    </source>
</evidence>
<comment type="caution">
    <text evidence="2">The sequence shown here is derived from an EMBL/GenBank/DDBJ whole genome shotgun (WGS) entry which is preliminary data.</text>
</comment>
<sequence length="89" mass="10533">MFNRNAGNQIIINNERVVKEKREVTLDVLLGQGGYGKVFKGRMKMENDFENEDEEFEFNCAFKLQKPPNLYEMYISRVLEQRLLRNGID</sequence>
<dbReference type="PROSITE" id="PS00107">
    <property type="entry name" value="PROTEIN_KINASE_ATP"/>
    <property type="match status" value="1"/>
</dbReference>
<keyword evidence="1" id="KW-0067">ATP-binding</keyword>
<evidence type="ECO:0000313" key="2">
    <source>
        <dbReference type="EMBL" id="KAA6395493.1"/>
    </source>
</evidence>
<dbReference type="EMBL" id="SNRW01001669">
    <property type="protein sequence ID" value="KAA6395493.1"/>
    <property type="molecule type" value="Genomic_DNA"/>
</dbReference>
<dbReference type="InterPro" id="IPR017441">
    <property type="entry name" value="Protein_kinase_ATP_BS"/>
</dbReference>
<evidence type="ECO:0000256" key="1">
    <source>
        <dbReference type="PROSITE-ProRule" id="PRU10141"/>
    </source>
</evidence>
<name>A0A5J4WKZ6_9EUKA</name>
<organism evidence="2 3">
    <name type="scientific">Streblomastix strix</name>
    <dbReference type="NCBI Taxonomy" id="222440"/>
    <lineage>
        <taxon>Eukaryota</taxon>
        <taxon>Metamonada</taxon>
        <taxon>Preaxostyla</taxon>
        <taxon>Oxymonadida</taxon>
        <taxon>Streblomastigidae</taxon>
        <taxon>Streblomastix</taxon>
    </lineage>
</organism>
<feature type="binding site" evidence="1">
    <location>
        <position position="63"/>
    </location>
    <ligand>
        <name>ATP</name>
        <dbReference type="ChEBI" id="CHEBI:30616"/>
    </ligand>
</feature>
<keyword evidence="1" id="KW-0547">Nucleotide-binding</keyword>
<evidence type="ECO:0008006" key="4">
    <source>
        <dbReference type="Google" id="ProtNLM"/>
    </source>
</evidence>
<dbReference type="GO" id="GO:0005524">
    <property type="term" value="F:ATP binding"/>
    <property type="evidence" value="ECO:0007669"/>
    <property type="project" value="UniProtKB-UniRule"/>
</dbReference>
<gene>
    <name evidence="2" type="ORF">EZS28_008977</name>
</gene>
<reference evidence="2 3" key="1">
    <citation type="submission" date="2019-03" db="EMBL/GenBank/DDBJ databases">
        <title>Single cell metagenomics reveals metabolic interactions within the superorganism composed of flagellate Streblomastix strix and complex community of Bacteroidetes bacteria on its surface.</title>
        <authorList>
            <person name="Treitli S.C."/>
            <person name="Kolisko M."/>
            <person name="Husnik F."/>
            <person name="Keeling P."/>
            <person name="Hampl V."/>
        </authorList>
    </citation>
    <scope>NUCLEOTIDE SEQUENCE [LARGE SCALE GENOMIC DNA]</scope>
    <source>
        <strain evidence="2">ST1C</strain>
    </source>
</reference>
<dbReference type="Gene3D" id="1.10.510.10">
    <property type="entry name" value="Transferase(Phosphotransferase) domain 1"/>
    <property type="match status" value="1"/>
</dbReference>
<dbReference type="AlphaFoldDB" id="A0A5J4WKZ6"/>
<protein>
    <recommendedName>
        <fullName evidence="4">Protein kinase domain-containing protein</fullName>
    </recommendedName>
</protein>
<accession>A0A5J4WKZ6</accession>
<dbReference type="Proteomes" id="UP000324800">
    <property type="component" value="Unassembled WGS sequence"/>
</dbReference>
<proteinExistence type="predicted"/>